<name>A0A9D4H7I7_DREPO</name>
<accession>A0A9D4H7I7</accession>
<organism evidence="1 2">
    <name type="scientific">Dreissena polymorpha</name>
    <name type="common">Zebra mussel</name>
    <name type="synonym">Mytilus polymorpha</name>
    <dbReference type="NCBI Taxonomy" id="45954"/>
    <lineage>
        <taxon>Eukaryota</taxon>
        <taxon>Metazoa</taxon>
        <taxon>Spiralia</taxon>
        <taxon>Lophotrochozoa</taxon>
        <taxon>Mollusca</taxon>
        <taxon>Bivalvia</taxon>
        <taxon>Autobranchia</taxon>
        <taxon>Heteroconchia</taxon>
        <taxon>Euheterodonta</taxon>
        <taxon>Imparidentia</taxon>
        <taxon>Neoheterodontei</taxon>
        <taxon>Myida</taxon>
        <taxon>Dreissenoidea</taxon>
        <taxon>Dreissenidae</taxon>
        <taxon>Dreissena</taxon>
    </lineage>
</organism>
<sequence>MSSRKARTLFQFILCSTKPTTRENVAGALHKPNAIRTNSNSPYLVVKAVFFLSDSLI</sequence>
<evidence type="ECO:0000313" key="2">
    <source>
        <dbReference type="Proteomes" id="UP000828390"/>
    </source>
</evidence>
<comment type="caution">
    <text evidence="1">The sequence shown here is derived from an EMBL/GenBank/DDBJ whole genome shotgun (WGS) entry which is preliminary data.</text>
</comment>
<gene>
    <name evidence="1" type="ORF">DPMN_104322</name>
</gene>
<keyword evidence="2" id="KW-1185">Reference proteome</keyword>
<reference evidence="1" key="2">
    <citation type="submission" date="2020-11" db="EMBL/GenBank/DDBJ databases">
        <authorList>
            <person name="McCartney M.A."/>
            <person name="Auch B."/>
            <person name="Kono T."/>
            <person name="Mallez S."/>
            <person name="Becker A."/>
            <person name="Gohl D.M."/>
            <person name="Silverstein K.A.T."/>
            <person name="Koren S."/>
            <person name="Bechman K.B."/>
            <person name="Herman A."/>
            <person name="Abrahante J.E."/>
            <person name="Garbe J."/>
        </authorList>
    </citation>
    <scope>NUCLEOTIDE SEQUENCE</scope>
    <source>
        <strain evidence="1">Duluth1</strain>
        <tissue evidence="1">Whole animal</tissue>
    </source>
</reference>
<proteinExistence type="predicted"/>
<protein>
    <submittedName>
        <fullName evidence="1">Uncharacterized protein</fullName>
    </submittedName>
</protein>
<evidence type="ECO:0000313" key="1">
    <source>
        <dbReference type="EMBL" id="KAH3831061.1"/>
    </source>
</evidence>
<dbReference type="EMBL" id="JAIWYP010000004">
    <property type="protein sequence ID" value="KAH3831061.1"/>
    <property type="molecule type" value="Genomic_DNA"/>
</dbReference>
<reference evidence="1" key="1">
    <citation type="journal article" date="2019" name="bioRxiv">
        <title>The Genome of the Zebra Mussel, Dreissena polymorpha: A Resource for Invasive Species Research.</title>
        <authorList>
            <person name="McCartney M.A."/>
            <person name="Auch B."/>
            <person name="Kono T."/>
            <person name="Mallez S."/>
            <person name="Zhang Y."/>
            <person name="Obille A."/>
            <person name="Becker A."/>
            <person name="Abrahante J.E."/>
            <person name="Garbe J."/>
            <person name="Badalamenti J.P."/>
            <person name="Herman A."/>
            <person name="Mangelson H."/>
            <person name="Liachko I."/>
            <person name="Sullivan S."/>
            <person name="Sone E.D."/>
            <person name="Koren S."/>
            <person name="Silverstein K.A.T."/>
            <person name="Beckman K.B."/>
            <person name="Gohl D.M."/>
        </authorList>
    </citation>
    <scope>NUCLEOTIDE SEQUENCE</scope>
    <source>
        <strain evidence="1">Duluth1</strain>
        <tissue evidence="1">Whole animal</tissue>
    </source>
</reference>
<dbReference type="AlphaFoldDB" id="A0A9D4H7I7"/>
<dbReference type="Proteomes" id="UP000828390">
    <property type="component" value="Unassembled WGS sequence"/>
</dbReference>